<sequence>MKEINGYHESIATRHKNNLEKMQKRNIFPSSLLGIDKIYKTTQGADNGNISFTNHTTDDFQEQVDRHSHSIYNGLTYYVKCNQATSAPETNTTYYVAKKHTPVDININNNVYGGNIYNNKFLSKRSTDHFKNNEISVEKEFKIDILNGNSYQNIAHVSSKLYSKNSNTSVIVNATNKKGTMNFTVDIDRSKFKNDLNVTHSEINAGEISLIRTFEKLLHNSLMN</sequence>
<evidence type="ECO:0000313" key="2">
    <source>
        <dbReference type="Proteomes" id="UP001160148"/>
    </source>
</evidence>
<protein>
    <submittedName>
        <fullName evidence="1">Uncharacterized protein</fullName>
    </submittedName>
</protein>
<evidence type="ECO:0000313" key="1">
    <source>
        <dbReference type="EMBL" id="CAI6367556.1"/>
    </source>
</evidence>
<comment type="caution">
    <text evidence="1">The sequence shown here is derived from an EMBL/GenBank/DDBJ whole genome shotgun (WGS) entry which is preliminary data.</text>
</comment>
<name>A0AAV0XJ86_9HEMI</name>
<proteinExistence type="predicted"/>
<gene>
    <name evidence="1" type="ORF">MEUPH1_LOCUS22019</name>
</gene>
<reference evidence="1 2" key="1">
    <citation type="submission" date="2023-01" db="EMBL/GenBank/DDBJ databases">
        <authorList>
            <person name="Whitehead M."/>
        </authorList>
    </citation>
    <scope>NUCLEOTIDE SEQUENCE [LARGE SCALE GENOMIC DNA]</scope>
</reference>
<dbReference type="Proteomes" id="UP001160148">
    <property type="component" value="Unassembled WGS sequence"/>
</dbReference>
<dbReference type="AlphaFoldDB" id="A0AAV0XJ86"/>
<organism evidence="1 2">
    <name type="scientific">Macrosiphum euphorbiae</name>
    <name type="common">potato aphid</name>
    <dbReference type="NCBI Taxonomy" id="13131"/>
    <lineage>
        <taxon>Eukaryota</taxon>
        <taxon>Metazoa</taxon>
        <taxon>Ecdysozoa</taxon>
        <taxon>Arthropoda</taxon>
        <taxon>Hexapoda</taxon>
        <taxon>Insecta</taxon>
        <taxon>Pterygota</taxon>
        <taxon>Neoptera</taxon>
        <taxon>Paraneoptera</taxon>
        <taxon>Hemiptera</taxon>
        <taxon>Sternorrhyncha</taxon>
        <taxon>Aphidomorpha</taxon>
        <taxon>Aphidoidea</taxon>
        <taxon>Aphididae</taxon>
        <taxon>Macrosiphini</taxon>
        <taxon>Macrosiphum</taxon>
    </lineage>
</organism>
<keyword evidence="2" id="KW-1185">Reference proteome</keyword>
<accession>A0AAV0XJ86</accession>
<dbReference type="EMBL" id="CARXXK010000005">
    <property type="protein sequence ID" value="CAI6367556.1"/>
    <property type="molecule type" value="Genomic_DNA"/>
</dbReference>